<dbReference type="EMBL" id="FOEP01000001">
    <property type="protein sequence ID" value="SEP54940.1"/>
    <property type="molecule type" value="Genomic_DNA"/>
</dbReference>
<dbReference type="RefSeq" id="WP_090266493.1">
    <property type="nucleotide sequence ID" value="NZ_FOEP01000001.1"/>
</dbReference>
<dbReference type="OrthoDB" id="7904151at2"/>
<organism evidence="1 2">
    <name type="scientific">Thalassovita taeanensis</name>
    <dbReference type="NCBI Taxonomy" id="657014"/>
    <lineage>
        <taxon>Bacteria</taxon>
        <taxon>Pseudomonadati</taxon>
        <taxon>Pseudomonadota</taxon>
        <taxon>Alphaproteobacteria</taxon>
        <taxon>Rhodobacterales</taxon>
        <taxon>Roseobacteraceae</taxon>
        <taxon>Thalassovita</taxon>
    </lineage>
</organism>
<protein>
    <recommendedName>
        <fullName evidence="3">Sulfotransferase family protein</fullName>
    </recommendedName>
</protein>
<evidence type="ECO:0008006" key="3">
    <source>
        <dbReference type="Google" id="ProtNLM"/>
    </source>
</evidence>
<dbReference type="Proteomes" id="UP000198634">
    <property type="component" value="Unassembled WGS sequence"/>
</dbReference>
<evidence type="ECO:0000313" key="2">
    <source>
        <dbReference type="Proteomes" id="UP000198634"/>
    </source>
</evidence>
<proteinExistence type="predicted"/>
<accession>A0A1H8YRY4</accession>
<reference evidence="1 2" key="1">
    <citation type="submission" date="2016-10" db="EMBL/GenBank/DDBJ databases">
        <authorList>
            <person name="de Groot N.N."/>
        </authorList>
    </citation>
    <scope>NUCLEOTIDE SEQUENCE [LARGE SCALE GENOMIC DNA]</scope>
    <source>
        <strain evidence="1 2">DSM 22007</strain>
    </source>
</reference>
<gene>
    <name evidence="1" type="ORF">SAMN04488092_10129</name>
</gene>
<keyword evidence="2" id="KW-1185">Reference proteome</keyword>
<name>A0A1H8YRY4_9RHOB</name>
<evidence type="ECO:0000313" key="1">
    <source>
        <dbReference type="EMBL" id="SEP54940.1"/>
    </source>
</evidence>
<dbReference type="AlphaFoldDB" id="A0A1H8YRY4"/>
<sequence>MIPADFATPGLHIASNGTPPTRFQVLGERSSGTNYVKRLLGRNTPLRPTEALGWKHGPPHALAIPADLIVIVAVRHAAHWARSMHAKPWHTPAAIQQLTFSDFIRAPWHTIIDRERYFQPEARLGILGQPLQLDRDPATGLAYDDLFALRQGKLRGHLSFANRGCSFVLVRMETAIADPAGFLEQMRQTFALPTPDGPLRPVVKRLGSKFKPAIEPRPETPAILSSDDMAFLRGRLDLSQEQALGYSY</sequence>